<feature type="transmembrane region" description="Helical" evidence="7">
    <location>
        <begin position="113"/>
        <end position="135"/>
    </location>
</feature>
<protein>
    <submittedName>
        <fullName evidence="9">Exopolysaccharide biosynthesis polyprenyl glycosylphosphotransferase</fullName>
    </submittedName>
</protein>
<dbReference type="Pfam" id="PF13727">
    <property type="entry name" value="CoA_binding_3"/>
    <property type="match status" value="1"/>
</dbReference>
<evidence type="ECO:0000256" key="5">
    <source>
        <dbReference type="ARBA" id="ARBA00022989"/>
    </source>
</evidence>
<dbReference type="PANTHER" id="PTHR30576">
    <property type="entry name" value="COLANIC BIOSYNTHESIS UDP-GLUCOSE LIPID CARRIER TRANSFERASE"/>
    <property type="match status" value="1"/>
</dbReference>
<comment type="similarity">
    <text evidence="2">Belongs to the bacterial sugar transferase family.</text>
</comment>
<evidence type="ECO:0000256" key="6">
    <source>
        <dbReference type="ARBA" id="ARBA00023136"/>
    </source>
</evidence>
<dbReference type="RefSeq" id="WP_126561653.1">
    <property type="nucleotide sequence ID" value="NZ_RYDJ01000003.1"/>
</dbReference>
<dbReference type="GO" id="GO:0016020">
    <property type="term" value="C:membrane"/>
    <property type="evidence" value="ECO:0007669"/>
    <property type="project" value="UniProtKB-SubCell"/>
</dbReference>
<evidence type="ECO:0000313" key="10">
    <source>
        <dbReference type="Proteomes" id="UP000280825"/>
    </source>
</evidence>
<name>A0A432CP75_9FLAO</name>
<evidence type="ECO:0000259" key="8">
    <source>
        <dbReference type="Pfam" id="PF02397"/>
    </source>
</evidence>
<sequence>MFSVDKMHFEISERKMILRLFDVLFVLTALYATGKVFAFDYFEVSATNYYWTIVLAVYLNVFGAIFEMYNLQVASNEFQVLKSTLITVSTTVLVYLLTPFFSPELPSNRLQILLFFLVVFLSLFFWRMLYVTFLASNRFFQKAILICDQEQVQELILGLENIDPHYKIIGFVNLDSSEQQMEEYHYVQHIKREDLFSFVNENGVSEIVIASQKTGGITADLYQQLLHLLEAGNIIREYTQVYESKTQRIPVQYMSRDFYRFFPFSRSNQNKLYLIVMRIFEITVSLSGLVVGVFLCPLILFGNAIGNKGSLFYSQERIGKDGAVFKILKFRTMVKNAESNGAVFTATNDSRVTLFGKFLRKTRIDEFPQVINILKGDMAVIGPRPERPIFVKEIAEIMPFYETRHIIKPGLTGWAQVNYTYGETIDDSLIKLQYDLYYIKHRSIYLDLNIAFKTITTVLFYRGQ</sequence>
<keyword evidence="10" id="KW-1185">Reference proteome</keyword>
<comment type="subcellular location">
    <subcellularLocation>
        <location evidence="1">Membrane</location>
        <topology evidence="1">Multi-pass membrane protein</topology>
    </subcellularLocation>
</comment>
<dbReference type="Pfam" id="PF02397">
    <property type="entry name" value="Bac_transf"/>
    <property type="match status" value="1"/>
</dbReference>
<reference evidence="9 10" key="1">
    <citation type="submission" date="2018-12" db="EMBL/GenBank/DDBJ databases">
        <title>Flavobacterium sp. nov., isolated from glacier ice.</title>
        <authorList>
            <person name="Liu Q."/>
            <person name="Xin Y.-H."/>
        </authorList>
    </citation>
    <scope>NUCLEOTIDE SEQUENCE [LARGE SCALE GENOMIC DNA]</scope>
    <source>
        <strain evidence="9 10">RB1N8</strain>
    </source>
</reference>
<dbReference type="Gene3D" id="3.40.50.720">
    <property type="entry name" value="NAD(P)-binding Rossmann-like Domain"/>
    <property type="match status" value="1"/>
</dbReference>
<dbReference type="InterPro" id="IPR017475">
    <property type="entry name" value="EPS_sugar_tfrase"/>
</dbReference>
<feature type="transmembrane region" description="Helical" evidence="7">
    <location>
        <begin position="80"/>
        <end position="101"/>
    </location>
</feature>
<dbReference type="InterPro" id="IPR003362">
    <property type="entry name" value="Bact_transf"/>
</dbReference>
<evidence type="ECO:0000313" key="9">
    <source>
        <dbReference type="EMBL" id="RTZ06516.1"/>
    </source>
</evidence>
<dbReference type="NCBIfam" id="TIGR03025">
    <property type="entry name" value="EPS_sugtrans"/>
    <property type="match status" value="1"/>
</dbReference>
<dbReference type="PANTHER" id="PTHR30576:SF0">
    <property type="entry name" value="UNDECAPRENYL-PHOSPHATE N-ACETYLGALACTOSAMINYL 1-PHOSPHATE TRANSFERASE-RELATED"/>
    <property type="match status" value="1"/>
</dbReference>
<organism evidence="9 10">
    <name type="scientific">Flavobacterium bomense</name>
    <dbReference type="NCBI Taxonomy" id="2497483"/>
    <lineage>
        <taxon>Bacteria</taxon>
        <taxon>Pseudomonadati</taxon>
        <taxon>Bacteroidota</taxon>
        <taxon>Flavobacteriia</taxon>
        <taxon>Flavobacteriales</taxon>
        <taxon>Flavobacteriaceae</taxon>
        <taxon>Flavobacterium</taxon>
    </lineage>
</organism>
<feature type="domain" description="Bacterial sugar transferase" evidence="8">
    <location>
        <begin position="278"/>
        <end position="459"/>
    </location>
</feature>
<comment type="caution">
    <text evidence="9">The sequence shown here is derived from an EMBL/GenBank/DDBJ whole genome shotgun (WGS) entry which is preliminary data.</text>
</comment>
<evidence type="ECO:0000256" key="7">
    <source>
        <dbReference type="SAM" id="Phobius"/>
    </source>
</evidence>
<accession>A0A432CP75</accession>
<keyword evidence="6 7" id="KW-0472">Membrane</keyword>
<keyword evidence="4 7" id="KW-0812">Transmembrane</keyword>
<evidence type="ECO:0000256" key="3">
    <source>
        <dbReference type="ARBA" id="ARBA00022679"/>
    </source>
</evidence>
<feature type="transmembrane region" description="Helical" evidence="7">
    <location>
        <begin position="48"/>
        <end position="68"/>
    </location>
</feature>
<feature type="transmembrane region" description="Helical" evidence="7">
    <location>
        <begin position="272"/>
        <end position="301"/>
    </location>
</feature>
<evidence type="ECO:0000256" key="4">
    <source>
        <dbReference type="ARBA" id="ARBA00022692"/>
    </source>
</evidence>
<gene>
    <name evidence="9" type="ORF">EKL98_04520</name>
</gene>
<dbReference type="EMBL" id="RYDJ01000003">
    <property type="protein sequence ID" value="RTZ06516.1"/>
    <property type="molecule type" value="Genomic_DNA"/>
</dbReference>
<keyword evidence="3 9" id="KW-0808">Transferase</keyword>
<dbReference type="Proteomes" id="UP000280825">
    <property type="component" value="Unassembled WGS sequence"/>
</dbReference>
<evidence type="ECO:0000256" key="1">
    <source>
        <dbReference type="ARBA" id="ARBA00004141"/>
    </source>
</evidence>
<proteinExistence type="inferred from homology"/>
<keyword evidence="5 7" id="KW-1133">Transmembrane helix</keyword>
<dbReference type="AlphaFoldDB" id="A0A432CP75"/>
<dbReference type="GO" id="GO:0016780">
    <property type="term" value="F:phosphotransferase activity, for other substituted phosphate groups"/>
    <property type="evidence" value="ECO:0007669"/>
    <property type="project" value="TreeGrafter"/>
</dbReference>
<evidence type="ECO:0000256" key="2">
    <source>
        <dbReference type="ARBA" id="ARBA00006464"/>
    </source>
</evidence>